<reference evidence="1" key="1">
    <citation type="submission" date="2021-06" db="EMBL/GenBank/DDBJ databases">
        <authorList>
            <person name="Kallberg Y."/>
            <person name="Tangrot J."/>
            <person name="Rosling A."/>
        </authorList>
    </citation>
    <scope>NUCLEOTIDE SEQUENCE</scope>
    <source>
        <strain evidence="1">MA461A</strain>
    </source>
</reference>
<evidence type="ECO:0000313" key="1">
    <source>
        <dbReference type="EMBL" id="CAG8678522.1"/>
    </source>
</evidence>
<name>A0ACA9NUT9_9GLOM</name>
<dbReference type="Proteomes" id="UP000789920">
    <property type="component" value="Unassembled WGS sequence"/>
</dbReference>
<protein>
    <submittedName>
        <fullName evidence="1">34101_t:CDS:1</fullName>
    </submittedName>
</protein>
<gene>
    <name evidence="1" type="ORF">RPERSI_LOCUS9000</name>
</gene>
<comment type="caution">
    <text evidence="1">The sequence shown here is derived from an EMBL/GenBank/DDBJ whole genome shotgun (WGS) entry which is preliminary data.</text>
</comment>
<feature type="non-terminal residue" evidence="1">
    <location>
        <position position="1"/>
    </location>
</feature>
<keyword evidence="2" id="KW-1185">Reference proteome</keyword>
<accession>A0ACA9NUT9</accession>
<sequence>EISHRFRQELVNHSNDQLSQVTRVLSQTSSGLDKEARDNIKAIERDLQSMKLLVPKLDPNFIPVVRGLNS</sequence>
<evidence type="ECO:0000313" key="2">
    <source>
        <dbReference type="Proteomes" id="UP000789920"/>
    </source>
</evidence>
<proteinExistence type="predicted"/>
<organism evidence="1 2">
    <name type="scientific">Racocetra persica</name>
    <dbReference type="NCBI Taxonomy" id="160502"/>
    <lineage>
        <taxon>Eukaryota</taxon>
        <taxon>Fungi</taxon>
        <taxon>Fungi incertae sedis</taxon>
        <taxon>Mucoromycota</taxon>
        <taxon>Glomeromycotina</taxon>
        <taxon>Glomeromycetes</taxon>
        <taxon>Diversisporales</taxon>
        <taxon>Gigasporaceae</taxon>
        <taxon>Racocetra</taxon>
    </lineage>
</organism>
<dbReference type="EMBL" id="CAJVQC010016671">
    <property type="protein sequence ID" value="CAG8678522.1"/>
    <property type="molecule type" value="Genomic_DNA"/>
</dbReference>